<keyword evidence="2 5" id="KW-0489">Methyltransferase</keyword>
<dbReference type="InterPro" id="IPR051052">
    <property type="entry name" value="Diverse_substrate_MTase"/>
</dbReference>
<comment type="similarity">
    <text evidence="1">Belongs to the methyltransferase superfamily.</text>
</comment>
<organism evidence="5 6">
    <name type="scientific">Eiseniibacteriota bacterium</name>
    <dbReference type="NCBI Taxonomy" id="2212470"/>
    <lineage>
        <taxon>Bacteria</taxon>
        <taxon>Candidatus Eiseniibacteriota</taxon>
    </lineage>
</organism>
<dbReference type="Proteomes" id="UP000320184">
    <property type="component" value="Unassembled WGS sequence"/>
</dbReference>
<proteinExistence type="inferred from homology"/>
<dbReference type="CDD" id="cd02440">
    <property type="entry name" value="AdoMet_MTases"/>
    <property type="match status" value="1"/>
</dbReference>
<dbReference type="SUPFAM" id="SSF53335">
    <property type="entry name" value="S-adenosyl-L-methionine-dependent methyltransferases"/>
    <property type="match status" value="1"/>
</dbReference>
<evidence type="ECO:0000313" key="6">
    <source>
        <dbReference type="Proteomes" id="UP000320184"/>
    </source>
</evidence>
<comment type="caution">
    <text evidence="5">The sequence shown here is derived from an EMBL/GenBank/DDBJ whole genome shotgun (WGS) entry which is preliminary data.</text>
</comment>
<evidence type="ECO:0000313" key="5">
    <source>
        <dbReference type="EMBL" id="TMQ53944.1"/>
    </source>
</evidence>
<dbReference type="GO" id="GO:0008757">
    <property type="term" value="F:S-adenosylmethionine-dependent methyltransferase activity"/>
    <property type="evidence" value="ECO:0007669"/>
    <property type="project" value="InterPro"/>
</dbReference>
<gene>
    <name evidence="5" type="ORF">E6K73_00610</name>
</gene>
<sequence>MQAEDDAIELHRMNPTLRFTDRARDYVRYRPDYPARAIDAVLGGLGDPASLVAADVGAGTGISARLLADRGVRVFAVEPNAAMRDEAAPHPRVTWIDAAAEATGLGPESLDLLLCAQAFHWFRQREALVEFHRVLRPRGRLALVWNSRDRSDPLTLGYIEAIHAVNGEDPAEQRPFDPELVSAEGLFTPPELETFAHAQELDLAGFIGRAASASYVPKEGRPFERLMELLAALFERHRDPRGRITLRYVTKVYLAERT</sequence>
<dbReference type="PANTHER" id="PTHR44942">
    <property type="entry name" value="METHYLTRANSF_11 DOMAIN-CONTAINING PROTEIN"/>
    <property type="match status" value="1"/>
</dbReference>
<accession>A0A538SRN1</accession>
<evidence type="ECO:0000259" key="4">
    <source>
        <dbReference type="Pfam" id="PF08241"/>
    </source>
</evidence>
<protein>
    <submittedName>
        <fullName evidence="5">Class I SAM-dependent methyltransferase</fullName>
    </submittedName>
</protein>
<dbReference type="PANTHER" id="PTHR44942:SF4">
    <property type="entry name" value="METHYLTRANSFERASE TYPE 11 DOMAIN-CONTAINING PROTEIN"/>
    <property type="match status" value="1"/>
</dbReference>
<dbReference type="AlphaFoldDB" id="A0A538SRN1"/>
<dbReference type="Gene3D" id="3.40.50.150">
    <property type="entry name" value="Vaccinia Virus protein VP39"/>
    <property type="match status" value="1"/>
</dbReference>
<keyword evidence="3 5" id="KW-0808">Transferase</keyword>
<dbReference type="InterPro" id="IPR029063">
    <property type="entry name" value="SAM-dependent_MTases_sf"/>
</dbReference>
<name>A0A538SRN1_UNCEI</name>
<evidence type="ECO:0000256" key="2">
    <source>
        <dbReference type="ARBA" id="ARBA00022603"/>
    </source>
</evidence>
<evidence type="ECO:0000256" key="3">
    <source>
        <dbReference type="ARBA" id="ARBA00022679"/>
    </source>
</evidence>
<dbReference type="EMBL" id="VBOT01000006">
    <property type="protein sequence ID" value="TMQ53944.1"/>
    <property type="molecule type" value="Genomic_DNA"/>
</dbReference>
<dbReference type="InterPro" id="IPR013216">
    <property type="entry name" value="Methyltransf_11"/>
</dbReference>
<evidence type="ECO:0000256" key="1">
    <source>
        <dbReference type="ARBA" id="ARBA00008361"/>
    </source>
</evidence>
<feature type="domain" description="Methyltransferase type 11" evidence="4">
    <location>
        <begin position="55"/>
        <end position="142"/>
    </location>
</feature>
<reference evidence="5 6" key="1">
    <citation type="journal article" date="2019" name="Nat. Microbiol.">
        <title>Mediterranean grassland soil C-N compound turnover is dependent on rainfall and depth, and is mediated by genomically divergent microorganisms.</title>
        <authorList>
            <person name="Diamond S."/>
            <person name="Andeer P.F."/>
            <person name="Li Z."/>
            <person name="Crits-Christoph A."/>
            <person name="Burstein D."/>
            <person name="Anantharaman K."/>
            <person name="Lane K.R."/>
            <person name="Thomas B.C."/>
            <person name="Pan C."/>
            <person name="Northen T.R."/>
            <person name="Banfield J.F."/>
        </authorList>
    </citation>
    <scope>NUCLEOTIDE SEQUENCE [LARGE SCALE GENOMIC DNA]</scope>
    <source>
        <strain evidence="5">WS_3</strain>
    </source>
</reference>
<dbReference type="GO" id="GO:0032259">
    <property type="term" value="P:methylation"/>
    <property type="evidence" value="ECO:0007669"/>
    <property type="project" value="UniProtKB-KW"/>
</dbReference>
<dbReference type="Pfam" id="PF08241">
    <property type="entry name" value="Methyltransf_11"/>
    <property type="match status" value="1"/>
</dbReference>